<keyword evidence="6" id="KW-1185">Reference proteome</keyword>
<dbReference type="InterPro" id="IPR015421">
    <property type="entry name" value="PyrdxlP-dep_Trfase_major"/>
</dbReference>
<dbReference type="RefSeq" id="WP_160130914.1">
    <property type="nucleotide sequence ID" value="NZ_CP019288.1"/>
</dbReference>
<dbReference type="Proteomes" id="UP000464657">
    <property type="component" value="Chromosome"/>
</dbReference>
<dbReference type="SUPFAM" id="SSF53383">
    <property type="entry name" value="PLP-dependent transferases"/>
    <property type="match status" value="1"/>
</dbReference>
<dbReference type="CDD" id="cd00609">
    <property type="entry name" value="AAT_like"/>
    <property type="match status" value="1"/>
</dbReference>
<evidence type="ECO:0000313" key="5">
    <source>
        <dbReference type="EMBL" id="QHI38363.1"/>
    </source>
</evidence>
<dbReference type="InterPro" id="IPR050881">
    <property type="entry name" value="LL-DAP_aminotransferase"/>
</dbReference>
<evidence type="ECO:0000256" key="2">
    <source>
        <dbReference type="ARBA" id="ARBA00022576"/>
    </source>
</evidence>
<name>A0A7L4ZNR7_9FLAO</name>
<dbReference type="EC" id="2.6.1.83" evidence="5"/>
<dbReference type="Gene3D" id="3.90.1150.10">
    <property type="entry name" value="Aspartate Aminotransferase, domain 1"/>
    <property type="match status" value="1"/>
</dbReference>
<keyword evidence="2 5" id="KW-0032">Aminotransferase</keyword>
<comment type="cofactor">
    <cofactor evidence="1">
        <name>pyridoxal 5'-phosphate</name>
        <dbReference type="ChEBI" id="CHEBI:597326"/>
    </cofactor>
</comment>
<dbReference type="OrthoDB" id="9802328at2"/>
<evidence type="ECO:0000256" key="3">
    <source>
        <dbReference type="ARBA" id="ARBA00022679"/>
    </source>
</evidence>
<dbReference type="PANTHER" id="PTHR42832:SF3">
    <property type="entry name" value="L-GLUTAMINE--4-(METHYLSULFANYL)-2-OXOBUTANOATE AMINOTRANSFERASE"/>
    <property type="match status" value="1"/>
</dbReference>
<proteinExistence type="predicted"/>
<protein>
    <submittedName>
        <fullName evidence="5">LL-diaminopimelate aminotransferase</fullName>
        <ecNumber evidence="5">2.6.1.83</ecNumber>
    </submittedName>
</protein>
<dbReference type="InterPro" id="IPR015422">
    <property type="entry name" value="PyrdxlP-dep_Trfase_small"/>
</dbReference>
<dbReference type="AlphaFoldDB" id="A0A7L4ZNR7"/>
<evidence type="ECO:0000313" key="6">
    <source>
        <dbReference type="Proteomes" id="UP000464657"/>
    </source>
</evidence>
<dbReference type="GO" id="GO:0030170">
    <property type="term" value="F:pyridoxal phosphate binding"/>
    <property type="evidence" value="ECO:0007669"/>
    <property type="project" value="InterPro"/>
</dbReference>
<evidence type="ECO:0000256" key="1">
    <source>
        <dbReference type="ARBA" id="ARBA00001933"/>
    </source>
</evidence>
<dbReference type="Pfam" id="PF00155">
    <property type="entry name" value="Aminotran_1_2"/>
    <property type="match status" value="1"/>
</dbReference>
<dbReference type="EMBL" id="CP019288">
    <property type="protein sequence ID" value="QHI38363.1"/>
    <property type="molecule type" value="Genomic_DNA"/>
</dbReference>
<dbReference type="KEGG" id="kan:IMCC3317_37550"/>
<accession>A0A7L4ZNR7</accession>
<dbReference type="GO" id="GO:0010285">
    <property type="term" value="F:L,L-diaminopimelate aminotransferase activity"/>
    <property type="evidence" value="ECO:0007669"/>
    <property type="project" value="UniProtKB-EC"/>
</dbReference>
<feature type="domain" description="Aminotransferase class I/classII large" evidence="4">
    <location>
        <begin position="31"/>
        <end position="381"/>
    </location>
</feature>
<evidence type="ECO:0000259" key="4">
    <source>
        <dbReference type="Pfam" id="PF00155"/>
    </source>
</evidence>
<dbReference type="InterPro" id="IPR004839">
    <property type="entry name" value="Aminotransferase_I/II_large"/>
</dbReference>
<dbReference type="Gene3D" id="3.40.640.10">
    <property type="entry name" value="Type I PLP-dependent aspartate aminotransferase-like (Major domain)"/>
    <property type="match status" value="1"/>
</dbReference>
<dbReference type="PANTHER" id="PTHR42832">
    <property type="entry name" value="AMINO ACID AMINOTRANSFERASE"/>
    <property type="match status" value="1"/>
</dbReference>
<reference evidence="5 6" key="1">
    <citation type="journal article" date="2013" name="Int. J. Syst. Evol. Microbiol.">
        <title>Kordia antarctica sp. nov., isolated from Antarctic seawater.</title>
        <authorList>
            <person name="Baek K."/>
            <person name="Choi A."/>
            <person name="Kang I."/>
            <person name="Lee K."/>
            <person name="Cho J.C."/>
        </authorList>
    </citation>
    <scope>NUCLEOTIDE SEQUENCE [LARGE SCALE GENOMIC DNA]</scope>
    <source>
        <strain evidence="5 6">IMCC3317</strain>
    </source>
</reference>
<keyword evidence="3 5" id="KW-0808">Transferase</keyword>
<sequence length="383" mass="43146">MIPAKRIHTVEEYYFSKKLREVRGLIAAGKPIINLGIGSPDLQPPTVVVTALEASLHDETAHKYQSYQGIPELRNAIADFYQKNYNVSLNANDEILPLMGSKEGIMHISMAYLDEGDEVLIANPGYPTYTSVTKLLGAIPKYYNLDASTNWLPDLAKLEQQDLSKVKLMWVNYPHMPTGAKATKGFFERLIVFAKKHQILIINDNPYSFILNDEPLSILSIAGAKDVALELNSLSKSFNMAGWRTGMVMGKAAHIQHVLKVKSNMDSGMFYGIQKGAIKALESSKEWFTELNKIYAKRRELIWELATKLECVFDKETAGMFVWAKMPKNSNLTSEAFIDKLLYEKDVFITPGSIFGTQGEGYVRFSLCVSEEKIKEVIKRIEQ</sequence>
<gene>
    <name evidence="5" type="primary">dapL</name>
    <name evidence="5" type="ORF">IMCC3317_37550</name>
</gene>
<dbReference type="InterPro" id="IPR015424">
    <property type="entry name" value="PyrdxlP-dep_Trfase"/>
</dbReference>
<organism evidence="5 6">
    <name type="scientific">Kordia antarctica</name>
    <dbReference type="NCBI Taxonomy" id="1218801"/>
    <lineage>
        <taxon>Bacteria</taxon>
        <taxon>Pseudomonadati</taxon>
        <taxon>Bacteroidota</taxon>
        <taxon>Flavobacteriia</taxon>
        <taxon>Flavobacteriales</taxon>
        <taxon>Flavobacteriaceae</taxon>
        <taxon>Kordia</taxon>
    </lineage>
</organism>